<evidence type="ECO:0000313" key="5">
    <source>
        <dbReference type="EMBL" id="KIQ65730.1"/>
    </source>
</evidence>
<sequence>MSRPRSTRSPRTPRSRLRARAGTALGVLALLLGASACATGEPAAAGAASPDRIDPLPGTPTPRLPVTVPSADGRQVTVDSVERIIPLNGSLSELVFSLGLGRHAVARDVSTTFEQAAQLPVITQAHEVSAEGVLSLRPTVVLADRSTGPAEAVEQIRAAGVPLIVLDDAKKLDDVGARIDQVAAALGVPEAGEELKSRTARQISEVQAQLPPAAGARPKVAFLYLRGSASVFLLGGPDSGAPSLIEAAGGEDAGTAAKVSGDFTPLTSEALVKAAPDAILVMSKGLESVGGVDGLLALPGVAQTPAGLDRRIIAVDDGRLLSYGPRTPQVLHEIATQLHRDAK</sequence>
<dbReference type="InterPro" id="IPR002491">
    <property type="entry name" value="ABC_transptr_periplasmic_BD"/>
</dbReference>
<proteinExistence type="inferred from homology"/>
<gene>
    <name evidence="5" type="ORF">TR51_18355</name>
</gene>
<reference evidence="5 6" key="1">
    <citation type="submission" date="2015-02" db="EMBL/GenBank/DDBJ databases">
        <title>Draft genome sequence of Kitasatospora griseola MF730-N6, a bafilomycin, terpentecin and satosporin producer.</title>
        <authorList>
            <person name="Arens J.C."/>
            <person name="Haltli B."/>
            <person name="Kerr R.G."/>
        </authorList>
    </citation>
    <scope>NUCLEOTIDE SEQUENCE [LARGE SCALE GENOMIC DNA]</scope>
    <source>
        <strain evidence="5 6">MF730-N6</strain>
    </source>
</reference>
<organism evidence="5 6">
    <name type="scientific">Kitasatospora griseola</name>
    <name type="common">Streptomyces griseolosporeus</name>
    <dbReference type="NCBI Taxonomy" id="2064"/>
    <lineage>
        <taxon>Bacteria</taxon>
        <taxon>Bacillati</taxon>
        <taxon>Actinomycetota</taxon>
        <taxon>Actinomycetes</taxon>
        <taxon>Kitasatosporales</taxon>
        <taxon>Streptomycetaceae</taxon>
        <taxon>Kitasatospora</taxon>
    </lineage>
</organism>
<evidence type="ECO:0000256" key="2">
    <source>
        <dbReference type="SAM" id="MobiDB-lite"/>
    </source>
</evidence>
<feature type="signal peptide" evidence="3">
    <location>
        <begin position="1"/>
        <end position="38"/>
    </location>
</feature>
<evidence type="ECO:0000256" key="3">
    <source>
        <dbReference type="SAM" id="SignalP"/>
    </source>
</evidence>
<dbReference type="OrthoDB" id="9797736at2"/>
<dbReference type="Gene3D" id="3.40.50.1980">
    <property type="entry name" value="Nitrogenase molybdenum iron protein domain"/>
    <property type="match status" value="2"/>
</dbReference>
<dbReference type="Pfam" id="PF01497">
    <property type="entry name" value="Peripla_BP_2"/>
    <property type="match status" value="1"/>
</dbReference>
<name>A0A0D0NBZ8_KITGR</name>
<evidence type="ECO:0000256" key="1">
    <source>
        <dbReference type="ARBA" id="ARBA00008814"/>
    </source>
</evidence>
<dbReference type="RefSeq" id="WP_083462340.1">
    <property type="nucleotide sequence ID" value="NZ_JXZB01000002.1"/>
</dbReference>
<keyword evidence="3" id="KW-0732">Signal</keyword>
<feature type="region of interest" description="Disordered" evidence="2">
    <location>
        <begin position="42"/>
        <end position="70"/>
    </location>
</feature>
<protein>
    <submittedName>
        <fullName evidence="5">ABC transporter substrate-binding protein</fullName>
    </submittedName>
</protein>
<dbReference type="PANTHER" id="PTHR30535:SF4">
    <property type="entry name" value="HEMIN-BINDING PERIPLASMIC PROTEIN HMUT"/>
    <property type="match status" value="1"/>
</dbReference>
<dbReference type="PANTHER" id="PTHR30535">
    <property type="entry name" value="VITAMIN B12-BINDING PROTEIN"/>
    <property type="match status" value="1"/>
</dbReference>
<feature type="chain" id="PRO_5038447335" evidence="3">
    <location>
        <begin position="39"/>
        <end position="343"/>
    </location>
</feature>
<comment type="caution">
    <text evidence="5">The sequence shown here is derived from an EMBL/GenBank/DDBJ whole genome shotgun (WGS) entry which is preliminary data.</text>
</comment>
<comment type="similarity">
    <text evidence="1">Belongs to the bacterial solute-binding protein 8 family.</text>
</comment>
<dbReference type="SUPFAM" id="SSF53807">
    <property type="entry name" value="Helical backbone' metal receptor"/>
    <property type="match status" value="1"/>
</dbReference>
<evidence type="ECO:0000313" key="6">
    <source>
        <dbReference type="Proteomes" id="UP000032066"/>
    </source>
</evidence>
<dbReference type="InterPro" id="IPR050902">
    <property type="entry name" value="ABC_Transporter_SBP"/>
</dbReference>
<dbReference type="EMBL" id="JXZB01000002">
    <property type="protein sequence ID" value="KIQ65730.1"/>
    <property type="molecule type" value="Genomic_DNA"/>
</dbReference>
<accession>A0A0D0NBZ8</accession>
<dbReference type="PROSITE" id="PS50983">
    <property type="entry name" value="FE_B12_PBP"/>
    <property type="match status" value="1"/>
</dbReference>
<dbReference type="PATRIC" id="fig|2064.6.peg.3937"/>
<keyword evidence="6" id="KW-1185">Reference proteome</keyword>
<evidence type="ECO:0000259" key="4">
    <source>
        <dbReference type="PROSITE" id="PS50983"/>
    </source>
</evidence>
<feature type="domain" description="Fe/B12 periplasmic-binding" evidence="4">
    <location>
        <begin position="83"/>
        <end position="342"/>
    </location>
</feature>
<dbReference type="AlphaFoldDB" id="A0A0D0NBZ8"/>
<dbReference type="Proteomes" id="UP000032066">
    <property type="component" value="Unassembled WGS sequence"/>
</dbReference>
<dbReference type="STRING" id="2064.TR51_18355"/>